<dbReference type="AlphaFoldDB" id="A0AAD9NJJ6"/>
<dbReference type="SMART" id="SM00185">
    <property type="entry name" value="ARM"/>
    <property type="match status" value="4"/>
</dbReference>
<dbReference type="InterPro" id="IPR038905">
    <property type="entry name" value="ARMC2"/>
</dbReference>
<organism evidence="3 4">
    <name type="scientific">Ridgeia piscesae</name>
    <name type="common">Tubeworm</name>
    <dbReference type="NCBI Taxonomy" id="27915"/>
    <lineage>
        <taxon>Eukaryota</taxon>
        <taxon>Metazoa</taxon>
        <taxon>Spiralia</taxon>
        <taxon>Lophotrochozoa</taxon>
        <taxon>Annelida</taxon>
        <taxon>Polychaeta</taxon>
        <taxon>Sedentaria</taxon>
        <taxon>Canalipalpata</taxon>
        <taxon>Sabellida</taxon>
        <taxon>Siboglinidae</taxon>
        <taxon>Ridgeia</taxon>
    </lineage>
</organism>
<dbReference type="Gene3D" id="1.25.10.10">
    <property type="entry name" value="Leucine-rich Repeat Variant"/>
    <property type="match status" value="2"/>
</dbReference>
<feature type="compositionally biased region" description="Polar residues" evidence="1">
    <location>
        <begin position="281"/>
        <end position="293"/>
    </location>
</feature>
<keyword evidence="4" id="KW-1185">Reference proteome</keyword>
<keyword evidence="2" id="KW-1133">Transmembrane helix</keyword>
<gene>
    <name evidence="3" type="ORF">NP493_967g00030</name>
</gene>
<name>A0AAD9NJJ6_RIDPI</name>
<dbReference type="PANTHER" id="PTHR21356">
    <property type="entry name" value="ARMADILLO REPEAT CONTAINING 2"/>
    <property type="match status" value="1"/>
</dbReference>
<feature type="compositionally biased region" description="Basic and acidic residues" evidence="1">
    <location>
        <begin position="329"/>
        <end position="343"/>
    </location>
</feature>
<evidence type="ECO:0000256" key="2">
    <source>
        <dbReference type="SAM" id="Phobius"/>
    </source>
</evidence>
<dbReference type="PANTHER" id="PTHR21356:SF1">
    <property type="entry name" value="ARMADILLO REPEAT-CONTAINING PROTEIN 2"/>
    <property type="match status" value="1"/>
</dbReference>
<dbReference type="GO" id="GO:0044782">
    <property type="term" value="P:cilium organization"/>
    <property type="evidence" value="ECO:0007669"/>
    <property type="project" value="TreeGrafter"/>
</dbReference>
<feature type="region of interest" description="Disordered" evidence="1">
    <location>
        <begin position="182"/>
        <end position="378"/>
    </location>
</feature>
<dbReference type="InterPro" id="IPR016024">
    <property type="entry name" value="ARM-type_fold"/>
</dbReference>
<evidence type="ECO:0000313" key="3">
    <source>
        <dbReference type="EMBL" id="KAK2172375.1"/>
    </source>
</evidence>
<proteinExistence type="predicted"/>
<dbReference type="InterPro" id="IPR011989">
    <property type="entry name" value="ARM-like"/>
</dbReference>
<dbReference type="SUPFAM" id="SSF48371">
    <property type="entry name" value="ARM repeat"/>
    <property type="match status" value="1"/>
</dbReference>
<evidence type="ECO:0000256" key="1">
    <source>
        <dbReference type="SAM" id="MobiDB-lite"/>
    </source>
</evidence>
<comment type="caution">
    <text evidence="3">The sequence shown here is derived from an EMBL/GenBank/DDBJ whole genome shotgun (WGS) entry which is preliminary data.</text>
</comment>
<feature type="compositionally biased region" description="Polar residues" evidence="1">
    <location>
        <begin position="354"/>
        <end position="372"/>
    </location>
</feature>
<dbReference type="EMBL" id="JAODUO010000967">
    <property type="protein sequence ID" value="KAK2172375.1"/>
    <property type="molecule type" value="Genomic_DNA"/>
</dbReference>
<keyword evidence="2" id="KW-0812">Transmembrane</keyword>
<sequence>MFLYGNLHSVSRDKSWTRSGEKRKKQLQQLQKERRRFNNMVASTLYFSVVAAVMAGCYVTTIHVLRGNLRVRVLRMKKLIGRSVRQREPGQPSVACDKEHKLLHVQHDSVDCVTGSQSSSRSAAVMRKKLVRKTPGRMDFGEGFQALPRERVKSAKKPTELPFYQTPEHVVTSSKIITEAKSSLKRSQLRSIPTRRPETPQESQRKLFPCHTRDVQERPPSAFSLDAQHFESDSRPVSGTKLLPLDHAPVKCKTPKADGQSTRAPKPPTDPNHVVRRSTSRQRLYQRPSSPTFESRGRAMSVHDVSMGELAVDTPGRPVEQGRRVQSGPKERTKQLAEERGEGDGSETIPRPCSRSSTESMTIGQGTDSDSLPGTALTGGVRERRGAEKDGGYYNSHVAPVLQQIAAVAARDHDKLAMLTQQLYDVLAKGQLLGRVCHQRSTILKTLFKLLDPGSPSTLLKLARLILALKVSGNNLINICKLVFKVSRDEKNDACFLEDNILDLLLETAGCVDHLSVATESLVYCVGALKFLSASSVVVRHLVKRGAVKVLASLLSGVNAKLTAMLRNLADVTTTRNEMLSNGVIEQLCRLLDSYQDDADLMLNVTRIFSKLTLHTDCCLALSSDASYISLFIGLLRCHPAREDLVVRVCFILGNLTAKNDLTRKLLFEQPNALETLLLVLKTYLEMDLKQVGSGEKKTGTSRQEDVLVKVIRVIANISMNTEIGPSIAENESCILLLIEILEHKAVETSEEVILNTMTTINNLSFYTCHSSAIIEHQLQLAHALLKFLEAKNMAGLAEATRVFGNLSREVTVRDFLAKHKVDEAMVAMLDCDKVEVVFTACGVLINLMADEDKRPTLKKTDGIRKLTDVLRDWGTQDWQLASMVCQTLWNYSGKITSTSTCFGEKEAQDLTELLIEYLDTETPGSQDCDSAMKQYLHEVWQSDFVPVATQLLNRIESHQSNFEILENPS</sequence>
<dbReference type="InterPro" id="IPR000225">
    <property type="entry name" value="Armadillo"/>
</dbReference>
<protein>
    <recommendedName>
        <fullName evidence="5">Armadillo repeat-containing protein 2</fullName>
    </recommendedName>
</protein>
<reference evidence="3" key="1">
    <citation type="journal article" date="2023" name="Mol. Biol. Evol.">
        <title>Third-Generation Sequencing Reveals the Adaptive Role of the Epigenome in Three Deep-Sea Polychaetes.</title>
        <authorList>
            <person name="Perez M."/>
            <person name="Aroh O."/>
            <person name="Sun Y."/>
            <person name="Lan Y."/>
            <person name="Juniper S.K."/>
            <person name="Young C.R."/>
            <person name="Angers B."/>
            <person name="Qian P.Y."/>
        </authorList>
    </citation>
    <scope>NUCLEOTIDE SEQUENCE</scope>
    <source>
        <strain evidence="3">R07B-5</strain>
    </source>
</reference>
<dbReference type="Proteomes" id="UP001209878">
    <property type="component" value="Unassembled WGS sequence"/>
</dbReference>
<accession>A0AAD9NJJ6</accession>
<evidence type="ECO:0000313" key="4">
    <source>
        <dbReference type="Proteomes" id="UP001209878"/>
    </source>
</evidence>
<keyword evidence="2" id="KW-0472">Membrane</keyword>
<feature type="transmembrane region" description="Helical" evidence="2">
    <location>
        <begin position="44"/>
        <end position="65"/>
    </location>
</feature>
<evidence type="ECO:0008006" key="5">
    <source>
        <dbReference type="Google" id="ProtNLM"/>
    </source>
</evidence>
<feature type="compositionally biased region" description="Basic and acidic residues" evidence="1">
    <location>
        <begin position="195"/>
        <end position="217"/>
    </location>
</feature>